<feature type="transmembrane region" description="Helical" evidence="4">
    <location>
        <begin position="244"/>
        <end position="266"/>
    </location>
</feature>
<accession>A5G124</accession>
<dbReference type="PROSITE" id="PS50850">
    <property type="entry name" value="MFS"/>
    <property type="match status" value="1"/>
</dbReference>
<keyword evidence="3 4" id="KW-0472">Membrane</keyword>
<feature type="transmembrane region" description="Helical" evidence="4">
    <location>
        <begin position="278"/>
        <end position="296"/>
    </location>
</feature>
<feature type="transmembrane region" description="Helical" evidence="4">
    <location>
        <begin position="365"/>
        <end position="384"/>
    </location>
</feature>
<dbReference type="InterPro" id="IPR036259">
    <property type="entry name" value="MFS_trans_sf"/>
</dbReference>
<dbReference type="InterPro" id="IPR020846">
    <property type="entry name" value="MFS_dom"/>
</dbReference>
<evidence type="ECO:0000256" key="3">
    <source>
        <dbReference type="ARBA" id="ARBA00023136"/>
    </source>
</evidence>
<dbReference type="EMBL" id="CP000697">
    <property type="protein sequence ID" value="ABQ31556.1"/>
    <property type="molecule type" value="Genomic_DNA"/>
</dbReference>
<keyword evidence="1 4" id="KW-0812">Transmembrane</keyword>
<feature type="transmembrane region" description="Helical" evidence="4">
    <location>
        <begin position="84"/>
        <end position="100"/>
    </location>
</feature>
<protein>
    <submittedName>
        <fullName evidence="6">Major facilitator superfamily MFS_1</fullName>
    </submittedName>
</protein>
<feature type="domain" description="Major facilitator superfamily (MFS) profile" evidence="5">
    <location>
        <begin position="20"/>
        <end position="388"/>
    </location>
</feature>
<evidence type="ECO:0000313" key="7">
    <source>
        <dbReference type="Proteomes" id="UP000000245"/>
    </source>
</evidence>
<proteinExistence type="predicted"/>
<evidence type="ECO:0000256" key="4">
    <source>
        <dbReference type="SAM" id="Phobius"/>
    </source>
</evidence>
<evidence type="ECO:0000313" key="6">
    <source>
        <dbReference type="EMBL" id="ABQ31556.1"/>
    </source>
</evidence>
<dbReference type="AlphaFoldDB" id="A5G124"/>
<dbReference type="eggNOG" id="COG0477">
    <property type="taxonomic scope" value="Bacteria"/>
</dbReference>
<name>A5G124_ACICJ</name>
<sequence length="392" mass="39955">MAVVMDQGLRTVGGTVRYGRLAALSWLHFLNDGSANYLPGVLPAVLLAMGEPVSLAGTVMAALLIGQALQVGTGLLADRFGGRGFIAAGVLGTALAAALIGRSGSLALLLPALVLIGISNAMFHPQALAGARQLSGPRVGLGMSLFLVGGEVGRGLWPLIASFVVVTWGLKALSLLAIPAVASILLLWAVLPVQPPRHVAAQPIAWRRHLGPMSALVAFQSLRALAIFGTTTFLPVLWHLRGHSLTAGAALITVMLVVGIIGNVGGGHLADRIGRRPILAGSSLAGAALLAAFLLTSGAAQWIALGLLGIALFATLPVGILVGQDIFPENRSLGSGIALGLSNGLAAVGLMGLGLISSAVPPLHILWLLVAILLAAALLALRLGPRTHPKRT</sequence>
<dbReference type="PANTHER" id="PTHR43129:SF1">
    <property type="entry name" value="FOSMIDOMYCIN RESISTANCE PROTEIN"/>
    <property type="match status" value="1"/>
</dbReference>
<dbReference type="GO" id="GO:0022857">
    <property type="term" value="F:transmembrane transporter activity"/>
    <property type="evidence" value="ECO:0007669"/>
    <property type="project" value="InterPro"/>
</dbReference>
<dbReference type="STRING" id="349163.Acry_2362"/>
<dbReference type="InterPro" id="IPR011701">
    <property type="entry name" value="MFS"/>
</dbReference>
<dbReference type="GO" id="GO:0005886">
    <property type="term" value="C:plasma membrane"/>
    <property type="evidence" value="ECO:0007669"/>
    <property type="project" value="TreeGrafter"/>
</dbReference>
<evidence type="ECO:0000259" key="5">
    <source>
        <dbReference type="PROSITE" id="PS50850"/>
    </source>
</evidence>
<dbReference type="PANTHER" id="PTHR43129">
    <property type="entry name" value="FOSMIDOMYCIN RESISTANCE PROTEIN"/>
    <property type="match status" value="1"/>
</dbReference>
<feature type="transmembrane region" description="Helical" evidence="4">
    <location>
        <begin position="172"/>
        <end position="193"/>
    </location>
</feature>
<dbReference type="CDD" id="cd17478">
    <property type="entry name" value="MFS_FsR"/>
    <property type="match status" value="1"/>
</dbReference>
<keyword evidence="2 4" id="KW-1133">Transmembrane helix</keyword>
<feature type="transmembrane region" description="Helical" evidence="4">
    <location>
        <begin position="335"/>
        <end position="359"/>
    </location>
</feature>
<feature type="transmembrane region" description="Helical" evidence="4">
    <location>
        <begin position="302"/>
        <end position="323"/>
    </location>
</feature>
<dbReference type="RefSeq" id="WP_012040001.1">
    <property type="nucleotide sequence ID" value="NC_009484.1"/>
</dbReference>
<feature type="transmembrane region" description="Helical" evidence="4">
    <location>
        <begin position="144"/>
        <end position="166"/>
    </location>
</feature>
<evidence type="ECO:0000256" key="1">
    <source>
        <dbReference type="ARBA" id="ARBA00022692"/>
    </source>
</evidence>
<feature type="transmembrane region" description="Helical" evidence="4">
    <location>
        <begin position="106"/>
        <end position="123"/>
    </location>
</feature>
<dbReference type="SUPFAM" id="SSF103473">
    <property type="entry name" value="MFS general substrate transporter"/>
    <property type="match status" value="1"/>
</dbReference>
<dbReference type="Pfam" id="PF07690">
    <property type="entry name" value="MFS_1"/>
    <property type="match status" value="1"/>
</dbReference>
<dbReference type="KEGG" id="acr:Acry_2362"/>
<dbReference type="Gene3D" id="1.20.1250.20">
    <property type="entry name" value="MFS general substrate transporter like domains"/>
    <property type="match status" value="2"/>
</dbReference>
<gene>
    <name evidence="6" type="ordered locus">Acry_2362</name>
</gene>
<dbReference type="HOGENOM" id="CLU_040537_1_0_5"/>
<organism evidence="6 7">
    <name type="scientific">Acidiphilium cryptum (strain JF-5)</name>
    <dbReference type="NCBI Taxonomy" id="349163"/>
    <lineage>
        <taxon>Bacteria</taxon>
        <taxon>Pseudomonadati</taxon>
        <taxon>Pseudomonadota</taxon>
        <taxon>Alphaproteobacteria</taxon>
        <taxon>Acetobacterales</taxon>
        <taxon>Acidocellaceae</taxon>
        <taxon>Acidiphilium</taxon>
    </lineage>
</organism>
<reference evidence="6 7" key="1">
    <citation type="submission" date="2007-05" db="EMBL/GenBank/DDBJ databases">
        <title>Complete sequence of chromosome of Acidiphilium cryptum JF-5.</title>
        <authorList>
            <consortium name="US DOE Joint Genome Institute"/>
            <person name="Copeland A."/>
            <person name="Lucas S."/>
            <person name="Lapidus A."/>
            <person name="Barry K."/>
            <person name="Detter J.C."/>
            <person name="Glavina del Rio T."/>
            <person name="Hammon N."/>
            <person name="Israni S."/>
            <person name="Dalin E."/>
            <person name="Tice H."/>
            <person name="Pitluck S."/>
            <person name="Sims D."/>
            <person name="Brettin T."/>
            <person name="Bruce D."/>
            <person name="Han C."/>
            <person name="Schmutz J."/>
            <person name="Larimer F."/>
            <person name="Land M."/>
            <person name="Hauser L."/>
            <person name="Kyrpides N."/>
            <person name="Kim E."/>
            <person name="Magnuson T."/>
            <person name="Richardson P."/>
        </authorList>
    </citation>
    <scope>NUCLEOTIDE SEQUENCE [LARGE SCALE GENOMIC DNA]</scope>
    <source>
        <strain evidence="6 7">JF-5</strain>
    </source>
</reference>
<evidence type="ECO:0000256" key="2">
    <source>
        <dbReference type="ARBA" id="ARBA00022989"/>
    </source>
</evidence>
<feature type="transmembrane region" description="Helical" evidence="4">
    <location>
        <begin position="214"/>
        <end position="238"/>
    </location>
</feature>
<dbReference type="Proteomes" id="UP000000245">
    <property type="component" value="Chromosome"/>
</dbReference>
<keyword evidence="7" id="KW-1185">Reference proteome</keyword>